<dbReference type="Gene3D" id="3.30.565.10">
    <property type="entry name" value="Histidine kinase-like ATPase, C-terminal domain"/>
    <property type="match status" value="1"/>
</dbReference>
<dbReference type="GO" id="GO:0016788">
    <property type="term" value="F:hydrolase activity, acting on ester bonds"/>
    <property type="evidence" value="ECO:0007669"/>
    <property type="project" value="InterPro"/>
</dbReference>
<dbReference type="EMBL" id="JAOANI010000032">
    <property type="protein sequence ID" value="MCT7361179.1"/>
    <property type="molecule type" value="Genomic_DNA"/>
</dbReference>
<sequence>MWSLSARLLRYMISGQMLVLLFMLLASGIALNIAAQDYFKSRLEHDRDLLLNELSWSASGPTLEHEHLTPVFNQPFSGHYFQISSDNNVLLSVSLQGIRLRDEHIHDVKEGESEWHWQPFEQGQYLYVLSQTLKQGERHLHLQVGEDFRPIINAFLHAFFWLASVFSLLLIGFFFLQRRLLTRTLKPFSQISDQLKQLAQQDIDELPAPVMQELTGLVNEINALGERTRDRLNRARLASGNLSHSLKTPLAILANRLSNMQEQGGAHHNPDELAEAQELVERMSQQIDNEMKRARIAGLMSRAPKIELNEMFDQLLITLNKLYPHIRLQHSMPDGMSYPGDREDIIELFGNLLDNACKWAATEVLVEIKRLPQRLEVSICDDGPGIHEDEISVLLNPGERLDESVKGYGLGLAIVSDIVAQYHGTLHLENRSLKGQPLTNGDDHQGQGLQVIVSLPY</sequence>
<evidence type="ECO:0000313" key="12">
    <source>
        <dbReference type="EMBL" id="MCT7361179.1"/>
    </source>
</evidence>
<keyword evidence="6 10" id="KW-0812">Transmembrane</keyword>
<dbReference type="SUPFAM" id="SSF55874">
    <property type="entry name" value="ATPase domain of HSP90 chaperone/DNA topoisomerase II/histidine kinase"/>
    <property type="match status" value="1"/>
</dbReference>
<dbReference type="InterPro" id="IPR036097">
    <property type="entry name" value="HisK_dim/P_sf"/>
</dbReference>
<gene>
    <name evidence="12" type="ORF">NYR02_19330</name>
</gene>
<dbReference type="InterPro" id="IPR036890">
    <property type="entry name" value="HATPase_C_sf"/>
</dbReference>
<dbReference type="Proteomes" id="UP001147830">
    <property type="component" value="Unassembled WGS sequence"/>
</dbReference>
<proteinExistence type="predicted"/>
<keyword evidence="13" id="KW-1185">Reference proteome</keyword>
<dbReference type="PROSITE" id="PS01322">
    <property type="entry name" value="PHOSPHOTRIESTERASE_1"/>
    <property type="match status" value="1"/>
</dbReference>
<dbReference type="AlphaFoldDB" id="A0A9X2WIL2"/>
<dbReference type="Pfam" id="PF02518">
    <property type="entry name" value="HATPase_c"/>
    <property type="match status" value="1"/>
</dbReference>
<dbReference type="RefSeq" id="WP_260978005.1">
    <property type="nucleotide sequence ID" value="NZ_JAOANI010000032.1"/>
</dbReference>
<evidence type="ECO:0000256" key="10">
    <source>
        <dbReference type="SAM" id="Phobius"/>
    </source>
</evidence>
<evidence type="ECO:0000256" key="9">
    <source>
        <dbReference type="ARBA" id="ARBA00023136"/>
    </source>
</evidence>
<keyword evidence="9 10" id="KW-0472">Membrane</keyword>
<keyword evidence="8 10" id="KW-1133">Transmembrane helix</keyword>
<comment type="subcellular location">
    <subcellularLocation>
        <location evidence="2">Membrane</location>
    </subcellularLocation>
</comment>
<dbReference type="InterPro" id="IPR004358">
    <property type="entry name" value="Sig_transdc_His_kin-like_C"/>
</dbReference>
<dbReference type="InterPro" id="IPR005467">
    <property type="entry name" value="His_kinase_dom"/>
</dbReference>
<evidence type="ECO:0000256" key="5">
    <source>
        <dbReference type="ARBA" id="ARBA00022679"/>
    </source>
</evidence>
<dbReference type="PANTHER" id="PTHR45436:SF5">
    <property type="entry name" value="SENSOR HISTIDINE KINASE TRCS"/>
    <property type="match status" value="1"/>
</dbReference>
<evidence type="ECO:0000259" key="11">
    <source>
        <dbReference type="PROSITE" id="PS50109"/>
    </source>
</evidence>
<dbReference type="SMART" id="SM00387">
    <property type="entry name" value="HATPase_c"/>
    <property type="match status" value="1"/>
</dbReference>
<comment type="caution">
    <text evidence="12">The sequence shown here is derived from an EMBL/GenBank/DDBJ whole genome shotgun (WGS) entry which is preliminary data.</text>
</comment>
<keyword evidence="7 12" id="KW-0418">Kinase</keyword>
<dbReference type="SUPFAM" id="SSF47384">
    <property type="entry name" value="Homodimeric domain of signal transducing histidine kinase"/>
    <property type="match status" value="1"/>
</dbReference>
<dbReference type="InterPro" id="IPR003661">
    <property type="entry name" value="HisK_dim/P_dom"/>
</dbReference>
<dbReference type="EC" id="2.7.13.3" evidence="3"/>
<dbReference type="InterPro" id="IPR017947">
    <property type="entry name" value="AryldialkylPase_Zn-BS"/>
</dbReference>
<dbReference type="PRINTS" id="PR00344">
    <property type="entry name" value="BCTRLSENSOR"/>
</dbReference>
<keyword evidence="5" id="KW-0808">Transferase</keyword>
<protein>
    <recommendedName>
        <fullName evidence="3">histidine kinase</fullName>
        <ecNumber evidence="3">2.7.13.3</ecNumber>
    </recommendedName>
</protein>
<comment type="catalytic activity">
    <reaction evidence="1">
        <text>ATP + protein L-histidine = ADP + protein N-phospho-L-histidine.</text>
        <dbReference type="EC" id="2.7.13.3"/>
    </reaction>
</comment>
<dbReference type="PANTHER" id="PTHR45436">
    <property type="entry name" value="SENSOR HISTIDINE KINASE YKOH"/>
    <property type="match status" value="1"/>
</dbReference>
<dbReference type="GO" id="GO:0008270">
    <property type="term" value="F:zinc ion binding"/>
    <property type="evidence" value="ECO:0007669"/>
    <property type="project" value="InterPro"/>
</dbReference>
<evidence type="ECO:0000256" key="8">
    <source>
        <dbReference type="ARBA" id="ARBA00022989"/>
    </source>
</evidence>
<dbReference type="PROSITE" id="PS50109">
    <property type="entry name" value="HIS_KIN"/>
    <property type="match status" value="1"/>
</dbReference>
<dbReference type="InterPro" id="IPR050428">
    <property type="entry name" value="TCS_sensor_his_kinase"/>
</dbReference>
<feature type="domain" description="Histidine kinase" evidence="11">
    <location>
        <begin position="241"/>
        <end position="457"/>
    </location>
</feature>
<evidence type="ECO:0000256" key="6">
    <source>
        <dbReference type="ARBA" id="ARBA00022692"/>
    </source>
</evidence>
<keyword evidence="4" id="KW-0597">Phosphoprotein</keyword>
<evidence type="ECO:0000313" key="13">
    <source>
        <dbReference type="Proteomes" id="UP001147830"/>
    </source>
</evidence>
<dbReference type="GO" id="GO:0000155">
    <property type="term" value="F:phosphorelay sensor kinase activity"/>
    <property type="evidence" value="ECO:0007669"/>
    <property type="project" value="InterPro"/>
</dbReference>
<feature type="transmembrane region" description="Helical" evidence="10">
    <location>
        <begin position="154"/>
        <end position="176"/>
    </location>
</feature>
<name>A0A9X2WIL2_9GAMM</name>
<evidence type="ECO:0000256" key="2">
    <source>
        <dbReference type="ARBA" id="ARBA00004370"/>
    </source>
</evidence>
<dbReference type="InterPro" id="IPR003594">
    <property type="entry name" value="HATPase_dom"/>
</dbReference>
<organism evidence="12 13">
    <name type="scientific">Thalassolituus pacificus</name>
    <dbReference type="NCBI Taxonomy" id="2975440"/>
    <lineage>
        <taxon>Bacteria</taxon>
        <taxon>Pseudomonadati</taxon>
        <taxon>Pseudomonadota</taxon>
        <taxon>Gammaproteobacteria</taxon>
        <taxon>Oceanospirillales</taxon>
        <taxon>Oceanospirillaceae</taxon>
        <taxon>Thalassolituus</taxon>
    </lineage>
</organism>
<reference evidence="12" key="2">
    <citation type="submission" date="2022-08" db="EMBL/GenBank/DDBJ databases">
        <authorList>
            <person name="Dong C."/>
        </authorList>
    </citation>
    <scope>NUCLEOTIDE SEQUENCE</scope>
    <source>
        <strain evidence="12">59MF3M-4</strain>
    </source>
</reference>
<evidence type="ECO:0000256" key="3">
    <source>
        <dbReference type="ARBA" id="ARBA00012438"/>
    </source>
</evidence>
<evidence type="ECO:0000256" key="7">
    <source>
        <dbReference type="ARBA" id="ARBA00022777"/>
    </source>
</evidence>
<dbReference type="CDD" id="cd00082">
    <property type="entry name" value="HisKA"/>
    <property type="match status" value="1"/>
</dbReference>
<evidence type="ECO:0000256" key="4">
    <source>
        <dbReference type="ARBA" id="ARBA00022553"/>
    </source>
</evidence>
<reference evidence="12" key="1">
    <citation type="journal article" date="2022" name="Front. Microbiol.">
        <title>Genome-based taxonomic rearrangement of Oceanobacter-related bacteria including the description of Thalassolituus hydrocarbonoclasticus sp. nov. and Thalassolituus pacificus sp. nov. and emended description of the genus Thalassolituus.</title>
        <authorList>
            <person name="Dong C."/>
            <person name="Wei L."/>
            <person name="Wang J."/>
            <person name="Lai Q."/>
            <person name="Huang Z."/>
            <person name="Shao Z."/>
        </authorList>
    </citation>
    <scope>NUCLEOTIDE SEQUENCE</scope>
    <source>
        <strain evidence="12">59MF3M-4</strain>
    </source>
</reference>
<dbReference type="GO" id="GO:0005886">
    <property type="term" value="C:plasma membrane"/>
    <property type="evidence" value="ECO:0007669"/>
    <property type="project" value="TreeGrafter"/>
</dbReference>
<dbReference type="Gene3D" id="1.10.287.130">
    <property type="match status" value="1"/>
</dbReference>
<evidence type="ECO:0000256" key="1">
    <source>
        <dbReference type="ARBA" id="ARBA00000085"/>
    </source>
</evidence>
<accession>A0A9X2WIL2</accession>